<dbReference type="EMBL" id="CAXDID020000248">
    <property type="protein sequence ID" value="CAL6063882.1"/>
    <property type="molecule type" value="Genomic_DNA"/>
</dbReference>
<keyword evidence="3" id="KW-1185">Reference proteome</keyword>
<evidence type="ECO:0000313" key="1">
    <source>
        <dbReference type="EMBL" id="CAI9950763.1"/>
    </source>
</evidence>
<reference evidence="1" key="1">
    <citation type="submission" date="2023-06" db="EMBL/GenBank/DDBJ databases">
        <authorList>
            <person name="Kurt Z."/>
        </authorList>
    </citation>
    <scope>NUCLEOTIDE SEQUENCE</scope>
</reference>
<comment type="caution">
    <text evidence="1">The sequence shown here is derived from an EMBL/GenBank/DDBJ whole genome shotgun (WGS) entry which is preliminary data.</text>
</comment>
<dbReference type="Proteomes" id="UP001642409">
    <property type="component" value="Unassembled WGS sequence"/>
</dbReference>
<evidence type="ECO:0000313" key="3">
    <source>
        <dbReference type="Proteomes" id="UP001642409"/>
    </source>
</evidence>
<gene>
    <name evidence="1" type="ORF">HINF_LOCUS38408</name>
    <name evidence="2" type="ORF">HINF_LOCUS51085</name>
</gene>
<reference evidence="2 3" key="2">
    <citation type="submission" date="2024-07" db="EMBL/GenBank/DDBJ databases">
        <authorList>
            <person name="Akdeniz Z."/>
        </authorList>
    </citation>
    <scope>NUCLEOTIDE SEQUENCE [LARGE SCALE GENOMIC DNA]</scope>
</reference>
<name>A0AA86Q7S2_9EUKA</name>
<dbReference type="EMBL" id="CATOUU010000818">
    <property type="protein sequence ID" value="CAI9950763.1"/>
    <property type="molecule type" value="Genomic_DNA"/>
</dbReference>
<dbReference type="AlphaFoldDB" id="A0AA86Q7S2"/>
<protein>
    <submittedName>
        <fullName evidence="2">Hypothetical_protein</fullName>
    </submittedName>
</protein>
<evidence type="ECO:0000313" key="2">
    <source>
        <dbReference type="EMBL" id="CAL6063882.1"/>
    </source>
</evidence>
<sequence length="147" mass="17073">MSVLMRRENTLIIEPGSDISKIQIINFILLPNSKKHFEGPPLYSMSSSQQEHVAQSRNEILVDGQQFNLVWMQFSAECGARENVQPITAQKEQANFVLNYCITLQRFFFIIANLACELEAFKQGKQFVTSFRLDWKSYHKFFSMLLV</sequence>
<proteinExistence type="predicted"/>
<accession>A0AA86Q7S2</accession>
<organism evidence="1">
    <name type="scientific">Hexamita inflata</name>
    <dbReference type="NCBI Taxonomy" id="28002"/>
    <lineage>
        <taxon>Eukaryota</taxon>
        <taxon>Metamonada</taxon>
        <taxon>Diplomonadida</taxon>
        <taxon>Hexamitidae</taxon>
        <taxon>Hexamitinae</taxon>
        <taxon>Hexamita</taxon>
    </lineage>
</organism>